<keyword evidence="2" id="KW-1185">Reference proteome</keyword>
<proteinExistence type="predicted"/>
<accession>A0ABU6UN51</accession>
<reference evidence="1 2" key="1">
    <citation type="journal article" date="2023" name="Plants (Basel)">
        <title>Bridging the Gap: Combining Genomics and Transcriptomics Approaches to Understand Stylosanthes scabra, an Orphan Legume from the Brazilian Caatinga.</title>
        <authorList>
            <person name="Ferreira-Neto J.R.C."/>
            <person name="da Silva M.D."/>
            <person name="Binneck E."/>
            <person name="de Melo N.F."/>
            <person name="da Silva R.H."/>
            <person name="de Melo A.L.T.M."/>
            <person name="Pandolfi V."/>
            <person name="Bustamante F.O."/>
            <person name="Brasileiro-Vidal A.C."/>
            <person name="Benko-Iseppon A.M."/>
        </authorList>
    </citation>
    <scope>NUCLEOTIDE SEQUENCE [LARGE SCALE GENOMIC DNA]</scope>
    <source>
        <tissue evidence="1">Leaves</tissue>
    </source>
</reference>
<comment type="caution">
    <text evidence="1">The sequence shown here is derived from an EMBL/GenBank/DDBJ whole genome shotgun (WGS) entry which is preliminary data.</text>
</comment>
<evidence type="ECO:0000313" key="1">
    <source>
        <dbReference type="EMBL" id="MED6161735.1"/>
    </source>
</evidence>
<organism evidence="1 2">
    <name type="scientific">Stylosanthes scabra</name>
    <dbReference type="NCBI Taxonomy" id="79078"/>
    <lineage>
        <taxon>Eukaryota</taxon>
        <taxon>Viridiplantae</taxon>
        <taxon>Streptophyta</taxon>
        <taxon>Embryophyta</taxon>
        <taxon>Tracheophyta</taxon>
        <taxon>Spermatophyta</taxon>
        <taxon>Magnoliopsida</taxon>
        <taxon>eudicotyledons</taxon>
        <taxon>Gunneridae</taxon>
        <taxon>Pentapetalae</taxon>
        <taxon>rosids</taxon>
        <taxon>fabids</taxon>
        <taxon>Fabales</taxon>
        <taxon>Fabaceae</taxon>
        <taxon>Papilionoideae</taxon>
        <taxon>50 kb inversion clade</taxon>
        <taxon>dalbergioids sensu lato</taxon>
        <taxon>Dalbergieae</taxon>
        <taxon>Pterocarpus clade</taxon>
        <taxon>Stylosanthes</taxon>
    </lineage>
</organism>
<protein>
    <submittedName>
        <fullName evidence="1">Uncharacterized protein</fullName>
    </submittedName>
</protein>
<evidence type="ECO:0000313" key="2">
    <source>
        <dbReference type="Proteomes" id="UP001341840"/>
    </source>
</evidence>
<sequence length="138" mass="15263">MHRATHGLAYGVIKKSWIRKEFGGSVMTRYCLLCGFHAPPHGFAFDKSMDDSQSPQAHPLVRYCSLCGFHAPPHDFAFDKSMDDSQSPQAHLSKRVLLGRGIHTLIRSVSFPSPINVGLTGANHLQWQKKSMASIVSS</sequence>
<dbReference type="Proteomes" id="UP001341840">
    <property type="component" value="Unassembled WGS sequence"/>
</dbReference>
<gene>
    <name evidence="1" type="ORF">PIB30_063557</name>
</gene>
<name>A0ABU6UN51_9FABA</name>
<dbReference type="EMBL" id="JASCZI010121435">
    <property type="protein sequence ID" value="MED6161735.1"/>
    <property type="molecule type" value="Genomic_DNA"/>
</dbReference>